<keyword evidence="9" id="KW-1185">Reference proteome</keyword>
<keyword evidence="2 6" id="KW-0812">Transmembrane</keyword>
<dbReference type="Proteomes" id="UP000245768">
    <property type="component" value="Unassembled WGS sequence"/>
</dbReference>
<proteinExistence type="predicted"/>
<reference evidence="8 9" key="1">
    <citation type="journal article" date="2018" name="Mol. Biol. Evol.">
        <title>Broad Genomic Sampling Reveals a Smut Pathogenic Ancestry of the Fungal Clade Ustilaginomycotina.</title>
        <authorList>
            <person name="Kijpornyongpan T."/>
            <person name="Mondo S.J."/>
            <person name="Barry K."/>
            <person name="Sandor L."/>
            <person name="Lee J."/>
            <person name="Lipzen A."/>
            <person name="Pangilinan J."/>
            <person name="LaButti K."/>
            <person name="Hainaut M."/>
            <person name="Henrissat B."/>
            <person name="Grigoriev I.V."/>
            <person name="Spatafora J.W."/>
            <person name="Aime M.C."/>
        </authorList>
    </citation>
    <scope>NUCLEOTIDE SEQUENCE [LARGE SCALE GENOMIC DNA]</scope>
    <source>
        <strain evidence="8 9">MCA 4198</strain>
    </source>
</reference>
<organism evidence="8 9">
    <name type="scientific">Acaromyces ingoldii</name>
    <dbReference type="NCBI Taxonomy" id="215250"/>
    <lineage>
        <taxon>Eukaryota</taxon>
        <taxon>Fungi</taxon>
        <taxon>Dikarya</taxon>
        <taxon>Basidiomycota</taxon>
        <taxon>Ustilaginomycotina</taxon>
        <taxon>Exobasidiomycetes</taxon>
        <taxon>Exobasidiales</taxon>
        <taxon>Cryptobasidiaceae</taxon>
        <taxon>Acaromyces</taxon>
    </lineage>
</organism>
<dbReference type="PANTHER" id="PTHR46140">
    <property type="entry name" value="VACUOLAR TRANSPORTER CHAPERONE 1-RELATED"/>
    <property type="match status" value="1"/>
</dbReference>
<dbReference type="Pfam" id="PF02656">
    <property type="entry name" value="DUF202"/>
    <property type="match status" value="1"/>
</dbReference>
<evidence type="ECO:0000256" key="2">
    <source>
        <dbReference type="ARBA" id="ARBA00022692"/>
    </source>
</evidence>
<comment type="subcellular location">
    <subcellularLocation>
        <location evidence="1">Endomembrane system</location>
        <topology evidence="1">Multi-pass membrane protein</topology>
    </subcellularLocation>
</comment>
<sequence>MSSDQTAAANTLADRGTLSSAYRRSMHALQTTFGWSGSSNGAEYERQPLLQDEQQQQLGQNQAGTSYGSVLDLPPERRVPKPKAVKSPVRVEAKVWFANERTWISWLRVSLLIGSFALAMYNSANFFSSHHHHDDAGRAKGPQPSTIRNFSLVYAGISILTLVWGLFNYHRRLHLIRTKYAGDFDDLIGPPLICLALFVAVLLNFITRVQQYNAEHDG</sequence>
<evidence type="ECO:0000313" key="9">
    <source>
        <dbReference type="Proteomes" id="UP000245768"/>
    </source>
</evidence>
<protein>
    <recommendedName>
        <fullName evidence="7">DUF202 domain-containing protein</fullName>
    </recommendedName>
</protein>
<dbReference type="GO" id="GO:0000329">
    <property type="term" value="C:fungal-type vacuole membrane"/>
    <property type="evidence" value="ECO:0007669"/>
    <property type="project" value="TreeGrafter"/>
</dbReference>
<feature type="compositionally biased region" description="Low complexity" evidence="5">
    <location>
        <begin position="53"/>
        <end position="62"/>
    </location>
</feature>
<feature type="region of interest" description="Disordered" evidence="5">
    <location>
        <begin position="53"/>
        <end position="84"/>
    </location>
</feature>
<dbReference type="InterPro" id="IPR003807">
    <property type="entry name" value="DUF202"/>
</dbReference>
<dbReference type="GeneID" id="37046105"/>
<evidence type="ECO:0000256" key="5">
    <source>
        <dbReference type="SAM" id="MobiDB-lite"/>
    </source>
</evidence>
<feature type="transmembrane region" description="Helical" evidence="6">
    <location>
        <begin position="149"/>
        <end position="167"/>
    </location>
</feature>
<keyword evidence="3 6" id="KW-1133">Transmembrane helix</keyword>
<feature type="domain" description="DUF202" evidence="7">
    <location>
        <begin position="94"/>
        <end position="174"/>
    </location>
</feature>
<dbReference type="RefSeq" id="XP_025375908.1">
    <property type="nucleotide sequence ID" value="XM_025524189.1"/>
</dbReference>
<dbReference type="InParanoid" id="A0A316YGQ2"/>
<dbReference type="EMBL" id="KZ819638">
    <property type="protein sequence ID" value="PWN88710.1"/>
    <property type="molecule type" value="Genomic_DNA"/>
</dbReference>
<evidence type="ECO:0000256" key="1">
    <source>
        <dbReference type="ARBA" id="ARBA00004127"/>
    </source>
</evidence>
<evidence type="ECO:0000256" key="4">
    <source>
        <dbReference type="ARBA" id="ARBA00023136"/>
    </source>
</evidence>
<dbReference type="InterPro" id="IPR051572">
    <property type="entry name" value="VTC_Complex_Subunit"/>
</dbReference>
<evidence type="ECO:0000256" key="6">
    <source>
        <dbReference type="SAM" id="Phobius"/>
    </source>
</evidence>
<dbReference type="GO" id="GO:0012505">
    <property type="term" value="C:endomembrane system"/>
    <property type="evidence" value="ECO:0007669"/>
    <property type="project" value="UniProtKB-SubCell"/>
</dbReference>
<dbReference type="GO" id="GO:0033254">
    <property type="term" value="C:vacuolar transporter chaperone complex"/>
    <property type="evidence" value="ECO:0007669"/>
    <property type="project" value="TreeGrafter"/>
</dbReference>
<accession>A0A316YGQ2</accession>
<evidence type="ECO:0000256" key="3">
    <source>
        <dbReference type="ARBA" id="ARBA00022989"/>
    </source>
</evidence>
<dbReference type="OrthoDB" id="2243669at2759"/>
<dbReference type="PANTHER" id="PTHR46140:SF2">
    <property type="entry name" value="VACUOLAR TRANSPORTER CHAPERONE 3 COMPLEX SUBUNIT 3-RELATED"/>
    <property type="match status" value="1"/>
</dbReference>
<gene>
    <name evidence="8" type="ORF">FA10DRAFT_288236</name>
</gene>
<evidence type="ECO:0000259" key="7">
    <source>
        <dbReference type="Pfam" id="PF02656"/>
    </source>
</evidence>
<keyword evidence="4 6" id="KW-0472">Membrane</keyword>
<evidence type="ECO:0000313" key="8">
    <source>
        <dbReference type="EMBL" id="PWN88710.1"/>
    </source>
</evidence>
<dbReference type="AlphaFoldDB" id="A0A316YGQ2"/>
<feature type="transmembrane region" description="Helical" evidence="6">
    <location>
        <begin position="187"/>
        <end position="206"/>
    </location>
</feature>
<name>A0A316YGQ2_9BASI</name>